<protein>
    <submittedName>
        <fullName evidence="3">SCP-like protein</fullName>
    </submittedName>
</protein>
<dbReference type="CDD" id="cd05380">
    <property type="entry name" value="CAP_euk"/>
    <property type="match status" value="1"/>
</dbReference>
<sequence>MSLFTLLWLWFAASHVDAAKPALDPIELMKLPRTNNICPQLTTARMNDQARNLIVDIHNRRRAVLAQGQVRNGRNDYNTPKGSNIMTMEYNCDLERDAQMYADLCTSAGSPEAQRPLWGENFNVIQDTLDPILAVSRVSWVVLFFLSGLTESCKTTTKGDM</sequence>
<feature type="signal peptide" evidence="1">
    <location>
        <begin position="1"/>
        <end position="18"/>
    </location>
</feature>
<comment type="caution">
    <text evidence="3">The sequence shown here is derived from an EMBL/GenBank/DDBJ whole genome shotgun (WGS) entry which is preliminary data.</text>
</comment>
<evidence type="ECO:0000256" key="1">
    <source>
        <dbReference type="SAM" id="SignalP"/>
    </source>
</evidence>
<name>A0A368FY11_ANCCA</name>
<evidence type="ECO:0000313" key="3">
    <source>
        <dbReference type="EMBL" id="RCN37083.1"/>
    </source>
</evidence>
<organism evidence="3 4">
    <name type="scientific">Ancylostoma caninum</name>
    <name type="common">Dog hookworm</name>
    <dbReference type="NCBI Taxonomy" id="29170"/>
    <lineage>
        <taxon>Eukaryota</taxon>
        <taxon>Metazoa</taxon>
        <taxon>Ecdysozoa</taxon>
        <taxon>Nematoda</taxon>
        <taxon>Chromadorea</taxon>
        <taxon>Rhabditida</taxon>
        <taxon>Rhabditina</taxon>
        <taxon>Rhabditomorpha</taxon>
        <taxon>Strongyloidea</taxon>
        <taxon>Ancylostomatidae</taxon>
        <taxon>Ancylostomatinae</taxon>
        <taxon>Ancylostoma</taxon>
    </lineage>
</organism>
<dbReference type="EMBL" id="JOJR01000499">
    <property type="protein sequence ID" value="RCN37083.1"/>
    <property type="molecule type" value="Genomic_DNA"/>
</dbReference>
<dbReference type="SMART" id="SM00198">
    <property type="entry name" value="SCP"/>
    <property type="match status" value="1"/>
</dbReference>
<dbReference type="Gene3D" id="3.40.33.10">
    <property type="entry name" value="CAP"/>
    <property type="match status" value="1"/>
</dbReference>
<feature type="domain" description="SCP" evidence="2">
    <location>
        <begin position="49"/>
        <end position="159"/>
    </location>
</feature>
<proteinExistence type="predicted"/>
<accession>A0A368FY11</accession>
<dbReference type="STRING" id="29170.A0A368FY11"/>
<gene>
    <name evidence="3" type="ORF">ANCCAN_17013</name>
</gene>
<evidence type="ECO:0000313" key="4">
    <source>
        <dbReference type="Proteomes" id="UP000252519"/>
    </source>
</evidence>
<dbReference type="InterPro" id="IPR014044">
    <property type="entry name" value="CAP_dom"/>
</dbReference>
<dbReference type="InterPro" id="IPR035940">
    <property type="entry name" value="CAP_sf"/>
</dbReference>
<dbReference type="AlphaFoldDB" id="A0A368FY11"/>
<dbReference type="SUPFAM" id="SSF55797">
    <property type="entry name" value="PR-1-like"/>
    <property type="match status" value="1"/>
</dbReference>
<feature type="chain" id="PRO_5016704130" evidence="1">
    <location>
        <begin position="19"/>
        <end position="161"/>
    </location>
</feature>
<dbReference type="OrthoDB" id="5903974at2759"/>
<dbReference type="Proteomes" id="UP000252519">
    <property type="component" value="Unassembled WGS sequence"/>
</dbReference>
<evidence type="ECO:0000259" key="2">
    <source>
        <dbReference type="SMART" id="SM00198"/>
    </source>
</evidence>
<keyword evidence="1" id="KW-0732">Signal</keyword>
<reference evidence="3 4" key="1">
    <citation type="submission" date="2014-10" db="EMBL/GenBank/DDBJ databases">
        <title>Draft genome of the hookworm Ancylostoma caninum.</title>
        <authorList>
            <person name="Mitreva M."/>
        </authorList>
    </citation>
    <scope>NUCLEOTIDE SEQUENCE [LARGE SCALE GENOMIC DNA]</scope>
    <source>
        <strain evidence="3 4">Baltimore</strain>
    </source>
</reference>
<keyword evidence="4" id="KW-1185">Reference proteome</keyword>